<evidence type="ECO:0000313" key="2">
    <source>
        <dbReference type="Proteomes" id="UP000288096"/>
    </source>
</evidence>
<dbReference type="PANTHER" id="PTHR38471:SF2">
    <property type="entry name" value="FOUR HELIX BUNDLE PROTEIN"/>
    <property type="match status" value="1"/>
</dbReference>
<keyword evidence="2" id="KW-1185">Reference proteome</keyword>
<dbReference type="NCBIfam" id="TIGR02436">
    <property type="entry name" value="four helix bundle protein"/>
    <property type="match status" value="1"/>
</dbReference>
<sequence>MSIRQKQSTRATSNFTPQTSNFTLSPSNFALPDRTKEFALRIIRLCLFLDQKPGVSRTLANQLLRSGTSIGANVAEGKGAQSERDFLTKYSIAVKEAHETQYWLDLISRSELVAENRLANIRQECNELVAILTTICKKLKKKRK</sequence>
<dbReference type="AlphaFoldDB" id="A0A401FWN9"/>
<dbReference type="SUPFAM" id="SSF158446">
    <property type="entry name" value="IVS-encoded protein-like"/>
    <property type="match status" value="1"/>
</dbReference>
<dbReference type="EMBL" id="BEXT01000001">
    <property type="protein sequence ID" value="GBC61388.1"/>
    <property type="molecule type" value="Genomic_DNA"/>
</dbReference>
<reference evidence="2" key="2">
    <citation type="submission" date="2019-01" db="EMBL/GenBank/DDBJ databases">
        <title>Genome sequence of Desulfonema ishimotonii strain Tokyo 01.</title>
        <authorList>
            <person name="Fukui M."/>
        </authorList>
    </citation>
    <scope>NUCLEOTIDE SEQUENCE [LARGE SCALE GENOMIC DNA]</scope>
    <source>
        <strain evidence="2">Tokyo 01</strain>
    </source>
</reference>
<dbReference type="PANTHER" id="PTHR38471">
    <property type="entry name" value="FOUR HELIX BUNDLE PROTEIN"/>
    <property type="match status" value="1"/>
</dbReference>
<proteinExistence type="predicted"/>
<name>A0A401FWN9_9BACT</name>
<dbReference type="Gene3D" id="1.20.1440.60">
    <property type="entry name" value="23S rRNA-intervening sequence"/>
    <property type="match status" value="1"/>
</dbReference>
<dbReference type="InterPro" id="IPR036583">
    <property type="entry name" value="23S_rRNA_IVS_sf"/>
</dbReference>
<accession>A0A401FWN9</accession>
<organism evidence="1 2">
    <name type="scientific">Desulfonema ishimotonii</name>
    <dbReference type="NCBI Taxonomy" id="45657"/>
    <lineage>
        <taxon>Bacteria</taxon>
        <taxon>Pseudomonadati</taxon>
        <taxon>Thermodesulfobacteriota</taxon>
        <taxon>Desulfobacteria</taxon>
        <taxon>Desulfobacterales</taxon>
        <taxon>Desulfococcaceae</taxon>
        <taxon>Desulfonema</taxon>
    </lineage>
</organism>
<reference evidence="2" key="1">
    <citation type="submission" date="2017-11" db="EMBL/GenBank/DDBJ databases">
        <authorList>
            <person name="Watanabe M."/>
            <person name="Kojima H."/>
        </authorList>
    </citation>
    <scope>NUCLEOTIDE SEQUENCE [LARGE SCALE GENOMIC DNA]</scope>
    <source>
        <strain evidence="2">Tokyo 01</strain>
    </source>
</reference>
<gene>
    <name evidence="1" type="ORF">DENIS_2348</name>
</gene>
<protein>
    <submittedName>
        <fullName evidence="1">Four helix bundle protein</fullName>
    </submittedName>
</protein>
<dbReference type="Pfam" id="PF05635">
    <property type="entry name" value="23S_rRNA_IVP"/>
    <property type="match status" value="1"/>
</dbReference>
<evidence type="ECO:0000313" key="1">
    <source>
        <dbReference type="EMBL" id="GBC61388.1"/>
    </source>
</evidence>
<dbReference type="InterPro" id="IPR012657">
    <property type="entry name" value="23S_rRNA-intervening_sequence"/>
</dbReference>
<dbReference type="Proteomes" id="UP000288096">
    <property type="component" value="Unassembled WGS sequence"/>
</dbReference>
<comment type="caution">
    <text evidence="1">The sequence shown here is derived from an EMBL/GenBank/DDBJ whole genome shotgun (WGS) entry which is preliminary data.</text>
</comment>
<dbReference type="OrthoDB" id="285993at2"/>